<sequence>MRIRDIKAHCNLQITDMMINGGDEGLNSVVSVVLRYILAGVSDLCALILRTIAAEAVKTRRRATKKPYFQAFFFFLALY</sequence>
<evidence type="ECO:0000313" key="2">
    <source>
        <dbReference type="Proteomes" id="UP000631114"/>
    </source>
</evidence>
<gene>
    <name evidence="1" type="ORF">IFM89_001630</name>
</gene>
<comment type="caution">
    <text evidence="1">The sequence shown here is derived from an EMBL/GenBank/DDBJ whole genome shotgun (WGS) entry which is preliminary data.</text>
</comment>
<keyword evidence="2" id="KW-1185">Reference proteome</keyword>
<dbReference type="Proteomes" id="UP000631114">
    <property type="component" value="Unassembled WGS sequence"/>
</dbReference>
<reference evidence="1 2" key="1">
    <citation type="submission" date="2020-10" db="EMBL/GenBank/DDBJ databases">
        <title>The Coptis chinensis genome and diversification of protoberbering-type alkaloids.</title>
        <authorList>
            <person name="Wang B."/>
            <person name="Shu S."/>
            <person name="Song C."/>
            <person name="Liu Y."/>
        </authorList>
    </citation>
    <scope>NUCLEOTIDE SEQUENCE [LARGE SCALE GENOMIC DNA]</scope>
    <source>
        <strain evidence="1">HL-2020</strain>
        <tissue evidence="1">Leaf</tissue>
    </source>
</reference>
<protein>
    <submittedName>
        <fullName evidence="1">Uncharacterized protein</fullName>
    </submittedName>
</protein>
<proteinExistence type="predicted"/>
<organism evidence="1 2">
    <name type="scientific">Coptis chinensis</name>
    <dbReference type="NCBI Taxonomy" id="261450"/>
    <lineage>
        <taxon>Eukaryota</taxon>
        <taxon>Viridiplantae</taxon>
        <taxon>Streptophyta</taxon>
        <taxon>Embryophyta</taxon>
        <taxon>Tracheophyta</taxon>
        <taxon>Spermatophyta</taxon>
        <taxon>Magnoliopsida</taxon>
        <taxon>Ranunculales</taxon>
        <taxon>Ranunculaceae</taxon>
        <taxon>Coptidoideae</taxon>
        <taxon>Coptis</taxon>
    </lineage>
</organism>
<dbReference type="AlphaFoldDB" id="A0A835HHS3"/>
<name>A0A835HHS3_9MAGN</name>
<evidence type="ECO:0000313" key="1">
    <source>
        <dbReference type="EMBL" id="KAF9599684.1"/>
    </source>
</evidence>
<accession>A0A835HHS3</accession>
<dbReference type="EMBL" id="JADFTS010000006">
    <property type="protein sequence ID" value="KAF9599684.1"/>
    <property type="molecule type" value="Genomic_DNA"/>
</dbReference>